<dbReference type="OMA" id="QCIALIN"/>
<dbReference type="SUPFAM" id="SSF55729">
    <property type="entry name" value="Acyl-CoA N-acyltransferases (Nat)"/>
    <property type="match status" value="1"/>
</dbReference>
<keyword evidence="3" id="KW-1185">Reference proteome</keyword>
<dbReference type="InterPro" id="IPR039840">
    <property type="entry name" value="NAA80"/>
</dbReference>
<evidence type="ECO:0000259" key="1">
    <source>
        <dbReference type="PROSITE" id="PS51186"/>
    </source>
</evidence>
<dbReference type="AlphaFoldDB" id="H2ZDC3"/>
<sequence length="209" mass="23860">MTCDYIVIPLHERKELLDECCTLLNSEWKRSYGVRSRSLSQSCDELPCNLLMLEMLNGQSILVGHSRLTAVIGEPKSIFLTSVVIKIPRRGQGLGKVLMKLTEEYVHNKGYLSICLSTDDKVQFYTKCGYVESNPVEQCSGKQLQGKILLLQTHKLKSYGNNTSKNKNETIQQIQEKPHQNIPSPQPLCKLSIKTFEENTNKVWMRKEL</sequence>
<evidence type="ECO:0000313" key="3">
    <source>
        <dbReference type="Proteomes" id="UP000007875"/>
    </source>
</evidence>
<accession>H2ZDC3</accession>
<dbReference type="CDD" id="cd04301">
    <property type="entry name" value="NAT_SF"/>
    <property type="match status" value="1"/>
</dbReference>
<dbReference type="STRING" id="51511.ENSCSAVP00000015589"/>
<proteinExistence type="predicted"/>
<dbReference type="PROSITE" id="PS51186">
    <property type="entry name" value="GNAT"/>
    <property type="match status" value="1"/>
</dbReference>
<dbReference type="GO" id="GO:0008080">
    <property type="term" value="F:N-acetyltransferase activity"/>
    <property type="evidence" value="ECO:0007669"/>
    <property type="project" value="InterPro"/>
</dbReference>
<dbReference type="Proteomes" id="UP000007875">
    <property type="component" value="Unassembled WGS sequence"/>
</dbReference>
<protein>
    <recommendedName>
        <fullName evidence="1">N-acetyltransferase domain-containing protein</fullName>
    </recommendedName>
</protein>
<dbReference type="Ensembl" id="ENSCSAVT00000015767.1">
    <property type="protein sequence ID" value="ENSCSAVP00000015589.1"/>
    <property type="gene ID" value="ENSCSAVG00000009155.1"/>
</dbReference>
<dbReference type="InterPro" id="IPR016181">
    <property type="entry name" value="Acyl_CoA_acyltransferase"/>
</dbReference>
<reference evidence="2" key="2">
    <citation type="submission" date="2025-08" db="UniProtKB">
        <authorList>
            <consortium name="Ensembl"/>
        </authorList>
    </citation>
    <scope>IDENTIFICATION</scope>
</reference>
<dbReference type="InParanoid" id="H2ZDC3"/>
<dbReference type="PANTHER" id="PTHR13538">
    <property type="entry name" value="N-ACETYLTRANSFERASE 6"/>
    <property type="match status" value="1"/>
</dbReference>
<reference evidence="3" key="1">
    <citation type="submission" date="2003-08" db="EMBL/GenBank/DDBJ databases">
        <authorList>
            <person name="Birren B."/>
            <person name="Nusbaum C."/>
            <person name="Abebe A."/>
            <person name="Abouelleil A."/>
            <person name="Adekoya E."/>
            <person name="Ait-zahra M."/>
            <person name="Allen N."/>
            <person name="Allen T."/>
            <person name="An P."/>
            <person name="Anderson M."/>
            <person name="Anderson S."/>
            <person name="Arachchi H."/>
            <person name="Armbruster J."/>
            <person name="Bachantsang P."/>
            <person name="Baldwin J."/>
            <person name="Barry A."/>
            <person name="Bayul T."/>
            <person name="Blitshsteyn B."/>
            <person name="Bloom T."/>
            <person name="Blye J."/>
            <person name="Boguslavskiy L."/>
            <person name="Borowsky M."/>
            <person name="Boukhgalter B."/>
            <person name="Brunache A."/>
            <person name="Butler J."/>
            <person name="Calixte N."/>
            <person name="Calvo S."/>
            <person name="Camarata J."/>
            <person name="Campo K."/>
            <person name="Chang J."/>
            <person name="Cheshatsang Y."/>
            <person name="Citroen M."/>
            <person name="Collymore A."/>
            <person name="Considine T."/>
            <person name="Cook A."/>
            <person name="Cooke P."/>
            <person name="Corum B."/>
            <person name="Cuomo C."/>
            <person name="David R."/>
            <person name="Dawoe T."/>
            <person name="Degray S."/>
            <person name="Dodge S."/>
            <person name="Dooley K."/>
            <person name="Dorje P."/>
            <person name="Dorjee K."/>
            <person name="Dorris L."/>
            <person name="Duffey N."/>
            <person name="Dupes A."/>
            <person name="Elkins T."/>
            <person name="Engels R."/>
            <person name="Erickson J."/>
            <person name="Farina A."/>
            <person name="Faro S."/>
            <person name="Ferreira P."/>
            <person name="Fischer H."/>
            <person name="Fitzgerald M."/>
            <person name="Foley K."/>
            <person name="Gage D."/>
            <person name="Galagan J."/>
            <person name="Gearin G."/>
            <person name="Gnerre S."/>
            <person name="Gnirke A."/>
            <person name="Goyette A."/>
            <person name="Graham J."/>
            <person name="Grandbois E."/>
            <person name="Gyaltsen K."/>
            <person name="Hafez N."/>
            <person name="Hagopian D."/>
            <person name="Hagos B."/>
            <person name="Hall J."/>
            <person name="Hatcher B."/>
            <person name="Heller A."/>
            <person name="Higgins H."/>
            <person name="Honan T."/>
            <person name="Horn A."/>
            <person name="Houde N."/>
            <person name="Hughes L."/>
            <person name="Hulme W."/>
            <person name="Husby E."/>
            <person name="Iliev I."/>
            <person name="Jaffe D."/>
            <person name="Jones C."/>
            <person name="Kamal M."/>
            <person name="Kamat A."/>
            <person name="Kamvysselis M."/>
            <person name="Karlsson E."/>
            <person name="Kells C."/>
            <person name="Kieu A."/>
            <person name="Kisner P."/>
            <person name="Kodira C."/>
            <person name="Kulbokas E."/>
            <person name="Labutti K."/>
            <person name="Lama D."/>
            <person name="Landers T."/>
            <person name="Leger J."/>
            <person name="Levine S."/>
            <person name="Lewis D."/>
            <person name="Lewis T."/>
            <person name="Lindblad-toh K."/>
            <person name="Liu X."/>
            <person name="Lokyitsang T."/>
            <person name="Lokyitsang Y."/>
            <person name="Lucien O."/>
            <person name="Lui A."/>
            <person name="Ma L.J."/>
            <person name="Mabbitt R."/>
            <person name="Macdonald J."/>
            <person name="Maclean C."/>
            <person name="Major J."/>
            <person name="Manning J."/>
            <person name="Marabella R."/>
            <person name="Maru K."/>
            <person name="Matthews C."/>
            <person name="Mauceli E."/>
            <person name="Mccarthy M."/>
            <person name="Mcdonough S."/>
            <person name="Mcghee T."/>
            <person name="Meldrim J."/>
            <person name="Meneus L."/>
            <person name="Mesirov J."/>
            <person name="Mihalev A."/>
            <person name="Mihova T."/>
            <person name="Mikkelsen T."/>
            <person name="Mlenga V."/>
            <person name="Moru K."/>
            <person name="Mozes J."/>
            <person name="Mulrain L."/>
            <person name="Munson G."/>
            <person name="Naylor J."/>
            <person name="Newes C."/>
            <person name="Nguyen C."/>
            <person name="Nguyen N."/>
            <person name="Nguyen T."/>
            <person name="Nicol R."/>
            <person name="Nielsen C."/>
            <person name="Nizzari M."/>
            <person name="Norbu C."/>
            <person name="Norbu N."/>
            <person name="O'donnell P."/>
            <person name="Okoawo O."/>
            <person name="O'leary S."/>
            <person name="Omotosho B."/>
            <person name="O'neill K."/>
            <person name="Osman S."/>
            <person name="Parker S."/>
            <person name="Perrin D."/>
            <person name="Phunkhang P."/>
            <person name="Piqani B."/>
            <person name="Purcell S."/>
            <person name="Rachupka T."/>
            <person name="Ramasamy U."/>
            <person name="Rameau R."/>
            <person name="Ray V."/>
            <person name="Raymond C."/>
            <person name="Retta R."/>
            <person name="Richardson S."/>
            <person name="Rise C."/>
            <person name="Rodriguez J."/>
            <person name="Rogers J."/>
            <person name="Rogov P."/>
            <person name="Rutman M."/>
            <person name="Schupbach R."/>
            <person name="Seaman C."/>
            <person name="Settipalli S."/>
            <person name="Sharpe T."/>
            <person name="Sheridan J."/>
            <person name="Sherpa N."/>
            <person name="Shi J."/>
            <person name="Smirnov S."/>
            <person name="Smith C."/>
            <person name="Sougnez C."/>
            <person name="Spencer B."/>
            <person name="Stalker J."/>
            <person name="Stange-thomann N."/>
            <person name="Stavropoulos S."/>
            <person name="Stetson K."/>
            <person name="Stone C."/>
            <person name="Stone S."/>
            <person name="Stubbs M."/>
            <person name="Talamas J."/>
            <person name="Tchuinga P."/>
            <person name="Tenzing P."/>
            <person name="Tesfaye S."/>
            <person name="Theodore J."/>
            <person name="Thoulutsang Y."/>
            <person name="Topham K."/>
            <person name="Towey S."/>
            <person name="Tsamla T."/>
            <person name="Tsomo N."/>
            <person name="Vallee D."/>
            <person name="Vassiliev H."/>
            <person name="Venkataraman V."/>
            <person name="Vinson J."/>
            <person name="Vo A."/>
            <person name="Wade C."/>
            <person name="Wang S."/>
            <person name="Wangchuk T."/>
            <person name="Wangdi T."/>
            <person name="Whittaker C."/>
            <person name="Wilkinson J."/>
            <person name="Wu Y."/>
            <person name="Wyman D."/>
            <person name="Yadav S."/>
            <person name="Yang S."/>
            <person name="Yang X."/>
            <person name="Yeager S."/>
            <person name="Yee E."/>
            <person name="Young G."/>
            <person name="Zainoun J."/>
            <person name="Zembeck L."/>
            <person name="Zimmer A."/>
            <person name="Zody M."/>
            <person name="Lander E."/>
        </authorList>
    </citation>
    <scope>NUCLEOTIDE SEQUENCE [LARGE SCALE GENOMIC DNA]</scope>
</reference>
<reference evidence="2" key="3">
    <citation type="submission" date="2025-09" db="UniProtKB">
        <authorList>
            <consortium name="Ensembl"/>
        </authorList>
    </citation>
    <scope>IDENTIFICATION</scope>
</reference>
<name>H2ZDC3_CIOSA</name>
<dbReference type="GeneTree" id="ENSGT00390000000980"/>
<dbReference type="Gene3D" id="3.40.630.30">
    <property type="match status" value="1"/>
</dbReference>
<dbReference type="PANTHER" id="PTHR13538:SF4">
    <property type="entry name" value="N-ALPHA-ACETYLTRANSFERASE 80"/>
    <property type="match status" value="1"/>
</dbReference>
<evidence type="ECO:0000313" key="2">
    <source>
        <dbReference type="Ensembl" id="ENSCSAVP00000015589.1"/>
    </source>
</evidence>
<organism evidence="2 3">
    <name type="scientific">Ciona savignyi</name>
    <name type="common">Pacific transparent sea squirt</name>
    <dbReference type="NCBI Taxonomy" id="51511"/>
    <lineage>
        <taxon>Eukaryota</taxon>
        <taxon>Metazoa</taxon>
        <taxon>Chordata</taxon>
        <taxon>Tunicata</taxon>
        <taxon>Ascidiacea</taxon>
        <taxon>Phlebobranchia</taxon>
        <taxon>Cionidae</taxon>
        <taxon>Ciona</taxon>
    </lineage>
</organism>
<dbReference type="Pfam" id="PF00583">
    <property type="entry name" value="Acetyltransf_1"/>
    <property type="match status" value="1"/>
</dbReference>
<dbReference type="InterPro" id="IPR000182">
    <property type="entry name" value="GNAT_dom"/>
</dbReference>
<dbReference type="GO" id="GO:0005737">
    <property type="term" value="C:cytoplasm"/>
    <property type="evidence" value="ECO:0007669"/>
    <property type="project" value="TreeGrafter"/>
</dbReference>
<feature type="domain" description="N-acetyltransferase" evidence="1">
    <location>
        <begin position="6"/>
        <end position="155"/>
    </location>
</feature>
<dbReference type="GO" id="GO:1905502">
    <property type="term" value="F:acetyl-CoA binding"/>
    <property type="evidence" value="ECO:0007669"/>
    <property type="project" value="TreeGrafter"/>
</dbReference>
<dbReference type="HOGENOM" id="CLU_077855_1_0_1"/>
<dbReference type="eggNOG" id="KOG3397">
    <property type="taxonomic scope" value="Eukaryota"/>
</dbReference>